<proteinExistence type="predicted"/>
<dbReference type="SUPFAM" id="SSF56112">
    <property type="entry name" value="Protein kinase-like (PK-like)"/>
    <property type="match status" value="1"/>
</dbReference>
<sequence length="113" mass="12079">MSGLRSAVAFLHGVVGVAHNDINPQNVMLGPTASRCSSTLTRVCLSTPPWALQAAPWAGWATATTPYPRVSSLVFLHIYLPCSSQLLPNIGWGGLPWCRHTGLPCRRTGSIKA</sequence>
<evidence type="ECO:0000313" key="2">
    <source>
        <dbReference type="Proteomes" id="UP001172101"/>
    </source>
</evidence>
<organism evidence="1 2">
    <name type="scientific">Lasiosphaeria miniovina</name>
    <dbReference type="NCBI Taxonomy" id="1954250"/>
    <lineage>
        <taxon>Eukaryota</taxon>
        <taxon>Fungi</taxon>
        <taxon>Dikarya</taxon>
        <taxon>Ascomycota</taxon>
        <taxon>Pezizomycotina</taxon>
        <taxon>Sordariomycetes</taxon>
        <taxon>Sordariomycetidae</taxon>
        <taxon>Sordariales</taxon>
        <taxon>Lasiosphaeriaceae</taxon>
        <taxon>Lasiosphaeria</taxon>
    </lineage>
</organism>
<name>A0AA40AB42_9PEZI</name>
<dbReference type="InterPro" id="IPR011009">
    <property type="entry name" value="Kinase-like_dom_sf"/>
</dbReference>
<protein>
    <recommendedName>
        <fullName evidence="3">Protein kinase domain-containing protein</fullName>
    </recommendedName>
</protein>
<dbReference type="GeneID" id="85325460"/>
<evidence type="ECO:0008006" key="3">
    <source>
        <dbReference type="Google" id="ProtNLM"/>
    </source>
</evidence>
<evidence type="ECO:0000313" key="1">
    <source>
        <dbReference type="EMBL" id="KAK0712480.1"/>
    </source>
</evidence>
<dbReference type="AlphaFoldDB" id="A0AA40AB42"/>
<reference evidence="1" key="1">
    <citation type="submission" date="2023-06" db="EMBL/GenBank/DDBJ databases">
        <title>Genome-scale phylogeny and comparative genomics of the fungal order Sordariales.</title>
        <authorList>
            <consortium name="Lawrence Berkeley National Laboratory"/>
            <person name="Hensen N."/>
            <person name="Bonometti L."/>
            <person name="Westerberg I."/>
            <person name="Brannstrom I.O."/>
            <person name="Guillou S."/>
            <person name="Cros-Aarteil S."/>
            <person name="Calhoun S."/>
            <person name="Haridas S."/>
            <person name="Kuo A."/>
            <person name="Mondo S."/>
            <person name="Pangilinan J."/>
            <person name="Riley R."/>
            <person name="LaButti K."/>
            <person name="Andreopoulos B."/>
            <person name="Lipzen A."/>
            <person name="Chen C."/>
            <person name="Yanf M."/>
            <person name="Daum C."/>
            <person name="Ng V."/>
            <person name="Clum A."/>
            <person name="Steindorff A."/>
            <person name="Ohm R."/>
            <person name="Martin F."/>
            <person name="Silar P."/>
            <person name="Natvig D."/>
            <person name="Lalanne C."/>
            <person name="Gautier V."/>
            <person name="Ament-velasquez S.L."/>
            <person name="Kruys A."/>
            <person name="Hutchinson M.I."/>
            <person name="Powell A.J."/>
            <person name="Barry K."/>
            <person name="Miller A.N."/>
            <person name="Grigoriev I.V."/>
            <person name="Debuchy R."/>
            <person name="Gladieux P."/>
            <person name="Thoren M.H."/>
            <person name="Johannesson H."/>
        </authorList>
    </citation>
    <scope>NUCLEOTIDE SEQUENCE</scope>
    <source>
        <strain evidence="1">SMH2392-1A</strain>
    </source>
</reference>
<keyword evidence="2" id="KW-1185">Reference proteome</keyword>
<gene>
    <name evidence="1" type="ORF">B0T26DRAFT_714435</name>
</gene>
<accession>A0AA40AB42</accession>
<comment type="caution">
    <text evidence="1">The sequence shown here is derived from an EMBL/GenBank/DDBJ whole genome shotgun (WGS) entry which is preliminary data.</text>
</comment>
<dbReference type="EMBL" id="JAUIRO010000005">
    <property type="protein sequence ID" value="KAK0712480.1"/>
    <property type="molecule type" value="Genomic_DNA"/>
</dbReference>
<dbReference type="RefSeq" id="XP_060293803.1">
    <property type="nucleotide sequence ID" value="XM_060442190.1"/>
</dbReference>
<dbReference type="Proteomes" id="UP001172101">
    <property type="component" value="Unassembled WGS sequence"/>
</dbReference>